<dbReference type="InterPro" id="IPR013325">
    <property type="entry name" value="RNA_pol_sigma_r2"/>
</dbReference>
<feature type="domain" description="RNA polymerase sigma factor 70 region 4 type 2" evidence="7">
    <location>
        <begin position="125"/>
        <end position="174"/>
    </location>
</feature>
<keyword evidence="3" id="KW-0731">Sigma factor</keyword>
<evidence type="ECO:0000256" key="2">
    <source>
        <dbReference type="ARBA" id="ARBA00023015"/>
    </source>
</evidence>
<dbReference type="PANTHER" id="PTHR43133:SF25">
    <property type="entry name" value="RNA POLYMERASE SIGMA FACTOR RFAY-RELATED"/>
    <property type="match status" value="1"/>
</dbReference>
<dbReference type="PANTHER" id="PTHR43133">
    <property type="entry name" value="RNA POLYMERASE ECF-TYPE SIGMA FACTO"/>
    <property type="match status" value="1"/>
</dbReference>
<reference evidence="8 9" key="1">
    <citation type="submission" date="2018-03" db="EMBL/GenBank/DDBJ databases">
        <title>Genomic Encyclopedia of Archaeal and Bacterial Type Strains, Phase II (KMG-II): from individual species to whole genera.</title>
        <authorList>
            <person name="Goeker M."/>
        </authorList>
    </citation>
    <scope>NUCLEOTIDE SEQUENCE [LARGE SCALE GENOMIC DNA]</scope>
    <source>
        <strain evidence="8 9">ATCC BAA-1496</strain>
    </source>
</reference>
<dbReference type="InterPro" id="IPR013324">
    <property type="entry name" value="RNA_pol_sigma_r3/r4-like"/>
</dbReference>
<dbReference type="NCBIfam" id="TIGR02937">
    <property type="entry name" value="sigma70-ECF"/>
    <property type="match status" value="1"/>
</dbReference>
<dbReference type="GO" id="GO:0006352">
    <property type="term" value="P:DNA-templated transcription initiation"/>
    <property type="evidence" value="ECO:0007669"/>
    <property type="project" value="InterPro"/>
</dbReference>
<evidence type="ECO:0000259" key="7">
    <source>
        <dbReference type="Pfam" id="PF08281"/>
    </source>
</evidence>
<dbReference type="EMBL" id="PVTI01000025">
    <property type="protein sequence ID" value="PRY54110.1"/>
    <property type="molecule type" value="Genomic_DNA"/>
</dbReference>
<keyword evidence="9" id="KW-1185">Reference proteome</keyword>
<organism evidence="8 9">
    <name type="scientific">Knoellia remsis</name>
    <dbReference type="NCBI Taxonomy" id="407159"/>
    <lineage>
        <taxon>Bacteria</taxon>
        <taxon>Bacillati</taxon>
        <taxon>Actinomycetota</taxon>
        <taxon>Actinomycetes</taxon>
        <taxon>Micrococcales</taxon>
        <taxon>Intrasporangiaceae</taxon>
        <taxon>Knoellia</taxon>
    </lineage>
</organism>
<dbReference type="Pfam" id="PF08281">
    <property type="entry name" value="Sigma70_r4_2"/>
    <property type="match status" value="1"/>
</dbReference>
<accession>A0A2T0U863</accession>
<comment type="caution">
    <text evidence="8">The sequence shown here is derived from an EMBL/GenBank/DDBJ whole genome shotgun (WGS) entry which is preliminary data.</text>
</comment>
<dbReference type="GO" id="GO:0003677">
    <property type="term" value="F:DNA binding"/>
    <property type="evidence" value="ECO:0007669"/>
    <property type="project" value="InterPro"/>
</dbReference>
<dbReference type="InterPro" id="IPR036388">
    <property type="entry name" value="WH-like_DNA-bd_sf"/>
</dbReference>
<keyword evidence="2" id="KW-0805">Transcription regulation</keyword>
<dbReference type="Proteomes" id="UP000237822">
    <property type="component" value="Unassembled WGS sequence"/>
</dbReference>
<protein>
    <submittedName>
        <fullName evidence="8">RNA polymerase sigma-70 factor (ECF subfamily)</fullName>
    </submittedName>
</protein>
<feature type="region of interest" description="Disordered" evidence="5">
    <location>
        <begin position="181"/>
        <end position="201"/>
    </location>
</feature>
<dbReference type="InterPro" id="IPR039425">
    <property type="entry name" value="RNA_pol_sigma-70-like"/>
</dbReference>
<evidence type="ECO:0000313" key="9">
    <source>
        <dbReference type="Proteomes" id="UP000237822"/>
    </source>
</evidence>
<dbReference type="InterPro" id="IPR013249">
    <property type="entry name" value="RNA_pol_sigma70_r4_t2"/>
</dbReference>
<feature type="domain" description="RNA polymerase sigma-70 region 2" evidence="6">
    <location>
        <begin position="23"/>
        <end position="88"/>
    </location>
</feature>
<dbReference type="Gene3D" id="1.10.1740.10">
    <property type="match status" value="1"/>
</dbReference>
<gene>
    <name evidence="8" type="ORF">BCF74_12519</name>
</gene>
<dbReference type="AlphaFoldDB" id="A0A2T0U863"/>
<name>A0A2T0U863_9MICO</name>
<dbReference type="InterPro" id="IPR007627">
    <property type="entry name" value="RNA_pol_sigma70_r2"/>
</dbReference>
<dbReference type="SUPFAM" id="SSF88659">
    <property type="entry name" value="Sigma3 and sigma4 domains of RNA polymerase sigma factors"/>
    <property type="match status" value="1"/>
</dbReference>
<dbReference type="GO" id="GO:0016987">
    <property type="term" value="F:sigma factor activity"/>
    <property type="evidence" value="ECO:0007669"/>
    <property type="project" value="UniProtKB-KW"/>
</dbReference>
<keyword evidence="4" id="KW-0804">Transcription</keyword>
<evidence type="ECO:0000259" key="6">
    <source>
        <dbReference type="Pfam" id="PF04542"/>
    </source>
</evidence>
<comment type="similarity">
    <text evidence="1">Belongs to the sigma-70 factor family. ECF subfamily.</text>
</comment>
<sequence>MSHDSIGPPREDDALRVRFETVYDATYAAVLRFVQRRVHPSHAEDVVADVFVVAWRRIADLPEDAEEARAWLFGIARRVLLAAHHGEQRRQALTVRIADDQVSRLQGAGSPGSAPDPLLAIEHVDLARAWRRLSPVHQESLALVAWDDLTSTQAAAVLGISPVAFRLRLSRARRVLRHHLGHPARTHAAPAATPARERSTS</sequence>
<dbReference type="Pfam" id="PF04542">
    <property type="entry name" value="Sigma70_r2"/>
    <property type="match status" value="1"/>
</dbReference>
<evidence type="ECO:0000256" key="5">
    <source>
        <dbReference type="SAM" id="MobiDB-lite"/>
    </source>
</evidence>
<evidence type="ECO:0000256" key="1">
    <source>
        <dbReference type="ARBA" id="ARBA00010641"/>
    </source>
</evidence>
<proteinExistence type="inferred from homology"/>
<dbReference type="SUPFAM" id="SSF88946">
    <property type="entry name" value="Sigma2 domain of RNA polymerase sigma factors"/>
    <property type="match status" value="1"/>
</dbReference>
<dbReference type="OrthoDB" id="4184921at2"/>
<dbReference type="Gene3D" id="1.10.10.10">
    <property type="entry name" value="Winged helix-like DNA-binding domain superfamily/Winged helix DNA-binding domain"/>
    <property type="match status" value="1"/>
</dbReference>
<dbReference type="InterPro" id="IPR014284">
    <property type="entry name" value="RNA_pol_sigma-70_dom"/>
</dbReference>
<evidence type="ECO:0000256" key="3">
    <source>
        <dbReference type="ARBA" id="ARBA00023082"/>
    </source>
</evidence>
<evidence type="ECO:0000256" key="4">
    <source>
        <dbReference type="ARBA" id="ARBA00023163"/>
    </source>
</evidence>
<dbReference type="RefSeq" id="WP_106298515.1">
    <property type="nucleotide sequence ID" value="NZ_PVTI01000025.1"/>
</dbReference>
<evidence type="ECO:0000313" key="8">
    <source>
        <dbReference type="EMBL" id="PRY54110.1"/>
    </source>
</evidence>